<protein>
    <recommendedName>
        <fullName evidence="2">DUF2510 domain-containing protein</fullName>
    </recommendedName>
</protein>
<keyword evidence="1" id="KW-0812">Transmembrane</keyword>
<dbReference type="InterPro" id="IPR018929">
    <property type="entry name" value="DUF2510"/>
</dbReference>
<keyword evidence="1" id="KW-1133">Transmembrane helix</keyword>
<dbReference type="RefSeq" id="YP_010060654.1">
    <property type="nucleotide sequence ID" value="NC_054774.1"/>
</dbReference>
<proteinExistence type="predicted"/>
<evidence type="ECO:0000256" key="1">
    <source>
        <dbReference type="SAM" id="Phobius"/>
    </source>
</evidence>
<accession>A0A2P1N236</accession>
<dbReference type="Proteomes" id="UP000240247">
    <property type="component" value="Segment"/>
</dbReference>
<name>A0A2P1N236_9CAUD</name>
<dbReference type="Pfam" id="PF10708">
    <property type="entry name" value="DUF2510"/>
    <property type="match status" value="1"/>
</dbReference>
<organism evidence="3 4">
    <name type="scientific">Mycobacterium phage Naca</name>
    <dbReference type="NCBI Taxonomy" id="2126816"/>
    <lineage>
        <taxon>Viruses</taxon>
        <taxon>Duplodnaviria</taxon>
        <taxon>Heunggongvirae</taxon>
        <taxon>Uroviricota</taxon>
        <taxon>Caudoviricetes</taxon>
        <taxon>Benedictvirus</taxon>
        <taxon>Benedictvirus naca</taxon>
    </lineage>
</organism>
<keyword evidence="1" id="KW-0472">Membrane</keyword>
<evidence type="ECO:0000313" key="3">
    <source>
        <dbReference type="EMBL" id="AVP42068.1"/>
    </source>
</evidence>
<sequence length="99" mass="10993">MTAPIATPGWYPDPSGSGGERYWDGQTWTVTRPAPQPKRITVNYGFALLAVFSLLGTLFFGIPLVSNGANVVGMLWLMWGGMWTLIWTAFAVQHTFRSR</sequence>
<reference evidence="3 4" key="1">
    <citation type="submission" date="2018-03" db="EMBL/GenBank/DDBJ databases">
        <authorList>
            <person name="Terres M."/>
            <person name="Themann A.P."/>
            <person name="Wright B."/>
            <person name="Martinez M."/>
            <person name="Segura A."/>
            <person name="Grajeda J.L."/>
            <person name="Navarro-Ohara M."/>
            <person name="Castillo P."/>
            <person name="Jaramillo A."/>
            <person name="Rastegari A."/>
            <person name="Lopez C."/>
            <person name="Santillana N."/>
            <person name="Rubio S."/>
            <person name="Salmon J."/>
            <person name="Rojas L."/>
            <person name="Covarrubias P."/>
            <person name="Torres M."/>
            <person name="Farran E."/>
            <person name="Urias E."/>
            <person name="Llano M."/>
            <person name="Rosas-Acosta G."/>
            <person name="Serrano M.G."/>
            <person name="Buck G."/>
            <person name="Lee V."/>
            <person name="Wang Y."/>
            <person name="Carvalho R."/>
            <person name="Voegtly L."/>
            <person name="Shi R."/>
            <person name="Duckworth R."/>
            <person name="Johnson A."/>
            <person name="Loviza R."/>
            <person name="Walstead R."/>
            <person name="Shah Z."/>
            <person name="Kiflezghi M."/>
            <person name="Wade K."/>
            <person name="Bowman C.A."/>
            <person name="Russell D.A."/>
            <person name="Pope W.H."/>
            <person name="Jacobs-Sera D."/>
            <person name="Hatfull G.F."/>
        </authorList>
    </citation>
    <scope>NUCLEOTIDE SEQUENCE [LARGE SCALE GENOMIC DNA]</scope>
</reference>
<dbReference type="EMBL" id="MH020239">
    <property type="protein sequence ID" value="AVP42068.1"/>
    <property type="molecule type" value="Genomic_DNA"/>
</dbReference>
<feature type="transmembrane region" description="Helical" evidence="1">
    <location>
        <begin position="71"/>
        <end position="92"/>
    </location>
</feature>
<dbReference type="KEGG" id="vg:64868518"/>
<keyword evidence="4" id="KW-1185">Reference proteome</keyword>
<evidence type="ECO:0000259" key="2">
    <source>
        <dbReference type="Pfam" id="PF10708"/>
    </source>
</evidence>
<gene>
    <name evidence="3" type="primary">30</name>
    <name evidence="3" type="ORF">SEA_NACA_30</name>
</gene>
<dbReference type="GeneID" id="64868518"/>
<feature type="domain" description="DUF2510" evidence="2">
    <location>
        <begin position="8"/>
        <end position="38"/>
    </location>
</feature>
<feature type="transmembrane region" description="Helical" evidence="1">
    <location>
        <begin position="42"/>
        <end position="65"/>
    </location>
</feature>
<evidence type="ECO:0000313" key="4">
    <source>
        <dbReference type="Proteomes" id="UP000240247"/>
    </source>
</evidence>